<dbReference type="FunFam" id="2.170.150.20:FF:000001">
    <property type="entry name" value="Peptide methionine sulfoxide reductase MsrB"/>
    <property type="match status" value="1"/>
</dbReference>
<keyword evidence="4 6" id="KW-0560">Oxidoreductase</keyword>
<organism evidence="8">
    <name type="scientific">Chitinibacter mangrovi</name>
    <dbReference type="NCBI Taxonomy" id="3153927"/>
    <lineage>
        <taxon>Bacteria</taxon>
        <taxon>Pseudomonadati</taxon>
        <taxon>Pseudomonadota</taxon>
        <taxon>Betaproteobacteria</taxon>
        <taxon>Neisseriales</taxon>
        <taxon>Chitinibacteraceae</taxon>
        <taxon>Chitinibacter</taxon>
    </lineage>
</organism>
<evidence type="ECO:0000313" key="8">
    <source>
        <dbReference type="EMBL" id="XBM01971.1"/>
    </source>
</evidence>
<dbReference type="PANTHER" id="PTHR10173:SF52">
    <property type="entry name" value="METHIONINE-R-SULFOXIDE REDUCTASE B1"/>
    <property type="match status" value="1"/>
</dbReference>
<feature type="active site" description="Nucleophile" evidence="6">
    <location>
        <position position="119"/>
    </location>
</feature>
<comment type="similarity">
    <text evidence="1 6">Belongs to the MsrB Met sulfoxide reductase family.</text>
</comment>
<dbReference type="Gene3D" id="2.170.150.20">
    <property type="entry name" value="Peptide methionine sulfoxide reductase"/>
    <property type="match status" value="1"/>
</dbReference>
<dbReference type="GO" id="GO:0006979">
    <property type="term" value="P:response to oxidative stress"/>
    <property type="evidence" value="ECO:0007669"/>
    <property type="project" value="InterPro"/>
</dbReference>
<dbReference type="HAMAP" id="MF_01400">
    <property type="entry name" value="MsrB"/>
    <property type="match status" value="1"/>
</dbReference>
<feature type="binding site" evidence="6">
    <location>
        <position position="50"/>
    </location>
    <ligand>
        <name>Zn(2+)</name>
        <dbReference type="ChEBI" id="CHEBI:29105"/>
    </ligand>
</feature>
<accession>A0AAU7FCP1</accession>
<comment type="cofactor">
    <cofactor evidence="6">
        <name>Zn(2+)</name>
        <dbReference type="ChEBI" id="CHEBI:29105"/>
    </cofactor>
    <text evidence="6">Binds 1 zinc ion per subunit. The zinc ion is important for the structural integrity of the protein.</text>
</comment>
<sequence>MDKIRKTETEWQLQLSHEAFRVTRQAGTERPFSGELYRVTAAGEYHCICCDSLLFKSGTKFDAGCGWPSFWQEAEPGSIERHRDLSHGMIREEVRCARCDAHLGHVFPDGPEPTGERYCINSVALQFYPE</sequence>
<proteinExistence type="inferred from homology"/>
<keyword evidence="3 6" id="KW-0862">Zinc</keyword>
<dbReference type="EMBL" id="CP157355">
    <property type="protein sequence ID" value="XBM01971.1"/>
    <property type="molecule type" value="Genomic_DNA"/>
</dbReference>
<dbReference type="InterPro" id="IPR002579">
    <property type="entry name" value="Met_Sox_Rdtase_MsrB_dom"/>
</dbReference>
<dbReference type="GO" id="GO:0033743">
    <property type="term" value="F:peptide-methionine (R)-S-oxide reductase activity"/>
    <property type="evidence" value="ECO:0007669"/>
    <property type="project" value="UniProtKB-UniRule"/>
</dbReference>
<dbReference type="Pfam" id="PF01641">
    <property type="entry name" value="SelR"/>
    <property type="match status" value="1"/>
</dbReference>
<evidence type="ECO:0000256" key="4">
    <source>
        <dbReference type="ARBA" id="ARBA00023002"/>
    </source>
</evidence>
<keyword evidence="2 6" id="KW-0479">Metal-binding</keyword>
<dbReference type="InterPro" id="IPR028427">
    <property type="entry name" value="Met_Sox_Rdtase_MsrB"/>
</dbReference>
<name>A0AAU7FCP1_9NEIS</name>
<evidence type="ECO:0000256" key="5">
    <source>
        <dbReference type="ARBA" id="ARBA00048488"/>
    </source>
</evidence>
<dbReference type="NCBIfam" id="TIGR00357">
    <property type="entry name" value="peptide-methionine (R)-S-oxide reductase MsrB"/>
    <property type="match status" value="1"/>
</dbReference>
<dbReference type="GO" id="GO:0030091">
    <property type="term" value="P:protein repair"/>
    <property type="evidence" value="ECO:0007669"/>
    <property type="project" value="InterPro"/>
</dbReference>
<gene>
    <name evidence="6 8" type="primary">msrB</name>
    <name evidence="8" type="ORF">ABHF33_06810</name>
</gene>
<dbReference type="PANTHER" id="PTHR10173">
    <property type="entry name" value="METHIONINE SULFOXIDE REDUCTASE"/>
    <property type="match status" value="1"/>
</dbReference>
<dbReference type="GO" id="GO:0008270">
    <property type="term" value="F:zinc ion binding"/>
    <property type="evidence" value="ECO:0007669"/>
    <property type="project" value="UniProtKB-UniRule"/>
</dbReference>
<feature type="domain" description="MsrB" evidence="7">
    <location>
        <begin position="8"/>
        <end position="130"/>
    </location>
</feature>
<dbReference type="KEGG" id="cmav:ABHF33_06810"/>
<dbReference type="SUPFAM" id="SSF51316">
    <property type="entry name" value="Mss4-like"/>
    <property type="match status" value="1"/>
</dbReference>
<evidence type="ECO:0000256" key="3">
    <source>
        <dbReference type="ARBA" id="ARBA00022833"/>
    </source>
</evidence>
<feature type="binding site" evidence="6">
    <location>
        <position position="99"/>
    </location>
    <ligand>
        <name>Zn(2+)</name>
        <dbReference type="ChEBI" id="CHEBI:29105"/>
    </ligand>
</feature>
<dbReference type="RefSeq" id="WP_348946210.1">
    <property type="nucleotide sequence ID" value="NZ_CP157355.1"/>
</dbReference>
<feature type="binding site" evidence="6">
    <location>
        <position position="96"/>
    </location>
    <ligand>
        <name>Zn(2+)</name>
        <dbReference type="ChEBI" id="CHEBI:29105"/>
    </ligand>
</feature>
<dbReference type="PROSITE" id="PS51790">
    <property type="entry name" value="MSRB"/>
    <property type="match status" value="1"/>
</dbReference>
<evidence type="ECO:0000259" key="7">
    <source>
        <dbReference type="PROSITE" id="PS51790"/>
    </source>
</evidence>
<dbReference type="GO" id="GO:0005737">
    <property type="term" value="C:cytoplasm"/>
    <property type="evidence" value="ECO:0007669"/>
    <property type="project" value="TreeGrafter"/>
</dbReference>
<dbReference type="EC" id="1.8.4.12" evidence="6"/>
<evidence type="ECO:0000256" key="1">
    <source>
        <dbReference type="ARBA" id="ARBA00007174"/>
    </source>
</evidence>
<reference evidence="8" key="1">
    <citation type="submission" date="2024-05" db="EMBL/GenBank/DDBJ databases">
        <authorList>
            <person name="Yang L."/>
            <person name="Pan L."/>
        </authorList>
    </citation>
    <scope>NUCLEOTIDE SEQUENCE</scope>
    <source>
        <strain evidence="8">FCG-7</strain>
    </source>
</reference>
<dbReference type="InterPro" id="IPR011057">
    <property type="entry name" value="Mss4-like_sf"/>
</dbReference>
<dbReference type="AlphaFoldDB" id="A0AAU7FCP1"/>
<evidence type="ECO:0000256" key="6">
    <source>
        <dbReference type="HAMAP-Rule" id="MF_01400"/>
    </source>
</evidence>
<protein>
    <recommendedName>
        <fullName evidence="6">Peptide methionine sulfoxide reductase MsrB</fullName>
        <ecNumber evidence="6">1.8.4.12</ecNumber>
    </recommendedName>
    <alternativeName>
        <fullName evidence="6">Peptide-methionine (R)-S-oxide reductase</fullName>
    </alternativeName>
</protein>
<feature type="binding site" evidence="6">
    <location>
        <position position="47"/>
    </location>
    <ligand>
        <name>Zn(2+)</name>
        <dbReference type="ChEBI" id="CHEBI:29105"/>
    </ligand>
</feature>
<evidence type="ECO:0000256" key="2">
    <source>
        <dbReference type="ARBA" id="ARBA00022723"/>
    </source>
</evidence>
<comment type="catalytic activity">
    <reaction evidence="5 6">
        <text>L-methionyl-[protein] + [thioredoxin]-disulfide + H2O = L-methionyl-(R)-S-oxide-[protein] + [thioredoxin]-dithiol</text>
        <dbReference type="Rhea" id="RHEA:24164"/>
        <dbReference type="Rhea" id="RHEA-COMP:10698"/>
        <dbReference type="Rhea" id="RHEA-COMP:10700"/>
        <dbReference type="Rhea" id="RHEA-COMP:12313"/>
        <dbReference type="Rhea" id="RHEA-COMP:12314"/>
        <dbReference type="ChEBI" id="CHEBI:15377"/>
        <dbReference type="ChEBI" id="CHEBI:16044"/>
        <dbReference type="ChEBI" id="CHEBI:29950"/>
        <dbReference type="ChEBI" id="CHEBI:45764"/>
        <dbReference type="ChEBI" id="CHEBI:50058"/>
        <dbReference type="EC" id="1.8.4.12"/>
    </reaction>
</comment>